<dbReference type="EMBL" id="WUPT01000002">
    <property type="protein sequence ID" value="MXQ08680.1"/>
    <property type="molecule type" value="Genomic_DNA"/>
</dbReference>
<dbReference type="GO" id="GO:0005886">
    <property type="term" value="C:plasma membrane"/>
    <property type="evidence" value="ECO:0007669"/>
    <property type="project" value="TreeGrafter"/>
</dbReference>
<comment type="caution">
    <text evidence="9">The sequence shown here is derived from an EMBL/GenBank/DDBJ whole genome shotgun (WGS) entry which is preliminary data.</text>
</comment>
<evidence type="ECO:0000256" key="3">
    <source>
        <dbReference type="ARBA" id="ARBA00022679"/>
    </source>
</evidence>
<evidence type="ECO:0000256" key="6">
    <source>
        <dbReference type="ARBA" id="ARBA00023136"/>
    </source>
</evidence>
<sequence>MAEASHISDPGVPASDDPQLALEVLPLVSLVVPVKDEEAAIGPFLDGIGPAIATLEDTCLFEFVFVNDGSTDATEFILRTAMLDDPRIRIVNLSRNFGKDAALAAGLAEAKGACAIPIDVDLQDDPAVIPEMIHLWQQGARIVNARRSDRSSDGLIKRWTARQFYRVFNMLAERPIPADVGDFRLLDRQVLAVLDAMGERARFNKALFGWVGFETAEVEYTRAGRAAGRSQWSMWRLWNFALDGIFASSTRPLRIWSYVGFLTALAGFLYAAFILFDTILTGRDTPGYASTAIFILVFGGLNLFAIGIVGEYVGRIYGEVRARPLYIVRSVVGGEDKT</sequence>
<evidence type="ECO:0000256" key="5">
    <source>
        <dbReference type="ARBA" id="ARBA00022989"/>
    </source>
</evidence>
<dbReference type="PANTHER" id="PTHR48090:SF1">
    <property type="entry name" value="PROPHAGE BACTOPRENOL GLUCOSYL TRANSFERASE HOMOLOG"/>
    <property type="match status" value="1"/>
</dbReference>
<evidence type="ECO:0000256" key="2">
    <source>
        <dbReference type="ARBA" id="ARBA00022676"/>
    </source>
</evidence>
<organism evidence="9 10">
    <name type="scientific">Kangsaoukella pontilimi</name>
    <dbReference type="NCBI Taxonomy" id="2691042"/>
    <lineage>
        <taxon>Bacteria</taxon>
        <taxon>Pseudomonadati</taxon>
        <taxon>Pseudomonadota</taxon>
        <taxon>Alphaproteobacteria</taxon>
        <taxon>Rhodobacterales</taxon>
        <taxon>Paracoccaceae</taxon>
        <taxon>Kangsaoukella</taxon>
    </lineage>
</organism>
<feature type="transmembrane region" description="Helical" evidence="7">
    <location>
        <begin position="255"/>
        <end position="276"/>
    </location>
</feature>
<keyword evidence="10" id="KW-1185">Reference proteome</keyword>
<dbReference type="Pfam" id="PF00535">
    <property type="entry name" value="Glycos_transf_2"/>
    <property type="match status" value="1"/>
</dbReference>
<evidence type="ECO:0000256" key="4">
    <source>
        <dbReference type="ARBA" id="ARBA00022692"/>
    </source>
</evidence>
<evidence type="ECO:0000313" key="9">
    <source>
        <dbReference type="EMBL" id="MXQ08680.1"/>
    </source>
</evidence>
<keyword evidence="3 9" id="KW-0808">Transferase</keyword>
<keyword evidence="2" id="KW-0328">Glycosyltransferase</keyword>
<evidence type="ECO:0000259" key="8">
    <source>
        <dbReference type="Pfam" id="PF00535"/>
    </source>
</evidence>
<dbReference type="Gene3D" id="3.90.550.10">
    <property type="entry name" value="Spore Coat Polysaccharide Biosynthesis Protein SpsA, Chain A"/>
    <property type="match status" value="1"/>
</dbReference>
<protein>
    <submittedName>
        <fullName evidence="9">Glycosyltransferase</fullName>
    </submittedName>
</protein>
<evidence type="ECO:0000313" key="10">
    <source>
        <dbReference type="Proteomes" id="UP000480350"/>
    </source>
</evidence>
<comment type="subcellular location">
    <subcellularLocation>
        <location evidence="1">Membrane</location>
        <topology evidence="1">Multi-pass membrane protein</topology>
    </subcellularLocation>
</comment>
<dbReference type="SUPFAM" id="SSF53448">
    <property type="entry name" value="Nucleotide-diphospho-sugar transferases"/>
    <property type="match status" value="1"/>
</dbReference>
<dbReference type="GO" id="GO:0016757">
    <property type="term" value="F:glycosyltransferase activity"/>
    <property type="evidence" value="ECO:0007669"/>
    <property type="project" value="UniProtKB-KW"/>
</dbReference>
<accession>A0A7C9MWY3</accession>
<keyword evidence="4 7" id="KW-0812">Transmembrane</keyword>
<proteinExistence type="predicted"/>
<dbReference type="InterPro" id="IPR029044">
    <property type="entry name" value="Nucleotide-diphossugar_trans"/>
</dbReference>
<dbReference type="AlphaFoldDB" id="A0A7C9MWY3"/>
<dbReference type="InterPro" id="IPR050256">
    <property type="entry name" value="Glycosyltransferase_2"/>
</dbReference>
<dbReference type="InterPro" id="IPR001173">
    <property type="entry name" value="Glyco_trans_2-like"/>
</dbReference>
<keyword evidence="6 7" id="KW-0472">Membrane</keyword>
<reference evidence="9 10" key="1">
    <citation type="submission" date="2019-12" db="EMBL/GenBank/DDBJ databases">
        <authorList>
            <person name="Lee S.D."/>
        </authorList>
    </citation>
    <scope>NUCLEOTIDE SEQUENCE [LARGE SCALE GENOMIC DNA]</scope>
    <source>
        <strain evidence="9 10">GH1-50</strain>
    </source>
</reference>
<dbReference type="PANTHER" id="PTHR48090">
    <property type="entry name" value="UNDECAPRENYL-PHOSPHATE 4-DEOXY-4-FORMAMIDO-L-ARABINOSE TRANSFERASE-RELATED"/>
    <property type="match status" value="1"/>
</dbReference>
<reference evidence="9 10" key="2">
    <citation type="submission" date="2020-03" db="EMBL/GenBank/DDBJ databases">
        <title>Kangsaoukella pontilimi gen. nov., sp. nov., a new member of the family Rhodobacteraceae isolated from a tidal mudflat.</title>
        <authorList>
            <person name="Kim I.S."/>
        </authorList>
    </citation>
    <scope>NUCLEOTIDE SEQUENCE [LARGE SCALE GENOMIC DNA]</scope>
    <source>
        <strain evidence="9 10">GH1-50</strain>
    </source>
</reference>
<dbReference type="Proteomes" id="UP000480350">
    <property type="component" value="Unassembled WGS sequence"/>
</dbReference>
<feature type="domain" description="Glycosyltransferase 2-like" evidence="8">
    <location>
        <begin position="29"/>
        <end position="191"/>
    </location>
</feature>
<feature type="transmembrane region" description="Helical" evidence="7">
    <location>
        <begin position="288"/>
        <end position="313"/>
    </location>
</feature>
<name>A0A7C9MWY3_9RHOB</name>
<keyword evidence="5 7" id="KW-1133">Transmembrane helix</keyword>
<evidence type="ECO:0000256" key="7">
    <source>
        <dbReference type="SAM" id="Phobius"/>
    </source>
</evidence>
<evidence type="ECO:0000256" key="1">
    <source>
        <dbReference type="ARBA" id="ARBA00004141"/>
    </source>
</evidence>
<dbReference type="CDD" id="cd04187">
    <property type="entry name" value="DPM1_like_bac"/>
    <property type="match status" value="1"/>
</dbReference>
<gene>
    <name evidence="9" type="ORF">GQ651_12560</name>
</gene>